<evidence type="ECO:0000313" key="1">
    <source>
        <dbReference type="EMBL" id="KAE9388140.1"/>
    </source>
</evidence>
<dbReference type="AlphaFoldDB" id="A0A6A4GS50"/>
<organism evidence="1 2">
    <name type="scientific">Gymnopus androsaceus JB14</name>
    <dbReference type="NCBI Taxonomy" id="1447944"/>
    <lineage>
        <taxon>Eukaryota</taxon>
        <taxon>Fungi</taxon>
        <taxon>Dikarya</taxon>
        <taxon>Basidiomycota</taxon>
        <taxon>Agaricomycotina</taxon>
        <taxon>Agaricomycetes</taxon>
        <taxon>Agaricomycetidae</taxon>
        <taxon>Agaricales</taxon>
        <taxon>Marasmiineae</taxon>
        <taxon>Omphalotaceae</taxon>
        <taxon>Gymnopus</taxon>
    </lineage>
</organism>
<keyword evidence="2" id="KW-1185">Reference proteome</keyword>
<sequence>MTQKRGYPLWRPKDHDPRLPDIYKQDGIHIGDVGILDEFGGFDYLFNVCHPADHPLNEGRVPENFKLLEIDYTDTKEFPQEFKAGCYVESKPSRITKTMISGQLTQGVPEEVGAGLSFSSSASNGALLILPEGGKRIDHRKRSKFEHYAVECAQSWFTHFNDLLTYNGALYLVTGFDKARAWGVASFVDVDPRSVSLEFVPQTPRIIGDPPRYWFRSHNSASASSDADDVFGNQSGCVFLRGIKIAVRQSHNPFTKICSSVTVKYVPELNSEEPFPKPAAPNFSMQQSTSQHPYHVPLNECEFLANHVCFYSMVFASFRFCLYRYIILQM</sequence>
<evidence type="ECO:0000313" key="2">
    <source>
        <dbReference type="Proteomes" id="UP000799118"/>
    </source>
</evidence>
<name>A0A6A4GS50_9AGAR</name>
<dbReference type="Proteomes" id="UP000799118">
    <property type="component" value="Unassembled WGS sequence"/>
</dbReference>
<proteinExistence type="predicted"/>
<protein>
    <submittedName>
        <fullName evidence="1">Uncharacterized protein</fullName>
    </submittedName>
</protein>
<accession>A0A6A4GS50</accession>
<dbReference type="OrthoDB" id="3222453at2759"/>
<dbReference type="EMBL" id="ML769759">
    <property type="protein sequence ID" value="KAE9388140.1"/>
    <property type="molecule type" value="Genomic_DNA"/>
</dbReference>
<reference evidence="1" key="1">
    <citation type="journal article" date="2019" name="Environ. Microbiol.">
        <title>Fungal ecological strategies reflected in gene transcription - a case study of two litter decomposers.</title>
        <authorList>
            <person name="Barbi F."/>
            <person name="Kohler A."/>
            <person name="Barry K."/>
            <person name="Baskaran P."/>
            <person name="Daum C."/>
            <person name="Fauchery L."/>
            <person name="Ihrmark K."/>
            <person name="Kuo A."/>
            <person name="LaButti K."/>
            <person name="Lipzen A."/>
            <person name="Morin E."/>
            <person name="Grigoriev I.V."/>
            <person name="Henrissat B."/>
            <person name="Lindahl B."/>
            <person name="Martin F."/>
        </authorList>
    </citation>
    <scope>NUCLEOTIDE SEQUENCE</scope>
    <source>
        <strain evidence="1">JB14</strain>
    </source>
</reference>
<gene>
    <name evidence="1" type="ORF">BT96DRAFT_836725</name>
</gene>